<reference evidence="1 2" key="1">
    <citation type="submission" date="2018-12" db="EMBL/GenBank/DDBJ databases">
        <authorList>
            <consortium name="Pathogen Informatics"/>
        </authorList>
    </citation>
    <scope>NUCLEOTIDE SEQUENCE [LARGE SCALE GENOMIC DNA]</scope>
    <source>
        <strain evidence="1 2">NCTC11923</strain>
    </source>
</reference>
<name>A0A448KEV9_9ACTO</name>
<dbReference type="STRING" id="1278298.GCA_000428685_00552"/>
<dbReference type="Pfam" id="PF11382">
    <property type="entry name" value="MctB"/>
    <property type="match status" value="1"/>
</dbReference>
<dbReference type="KEGG" id="asla:NCTC11923_02119"/>
<organism evidence="1 2">
    <name type="scientific">Actinomyces slackii</name>
    <dbReference type="NCBI Taxonomy" id="52774"/>
    <lineage>
        <taxon>Bacteria</taxon>
        <taxon>Bacillati</taxon>
        <taxon>Actinomycetota</taxon>
        <taxon>Actinomycetes</taxon>
        <taxon>Actinomycetales</taxon>
        <taxon>Actinomycetaceae</taxon>
        <taxon>Actinomyces</taxon>
    </lineage>
</organism>
<evidence type="ECO:0000313" key="1">
    <source>
        <dbReference type="EMBL" id="VEG75451.1"/>
    </source>
</evidence>
<proteinExistence type="predicted"/>
<gene>
    <name evidence="1" type="ORF">NCTC11923_02119</name>
</gene>
<dbReference type="GO" id="GO:0055070">
    <property type="term" value="P:copper ion homeostasis"/>
    <property type="evidence" value="ECO:0007669"/>
    <property type="project" value="InterPro"/>
</dbReference>
<dbReference type="InterPro" id="IPR021522">
    <property type="entry name" value="MctB"/>
</dbReference>
<dbReference type="GO" id="GO:0016020">
    <property type="term" value="C:membrane"/>
    <property type="evidence" value="ECO:0007669"/>
    <property type="project" value="InterPro"/>
</dbReference>
<dbReference type="EMBL" id="LR134363">
    <property type="protein sequence ID" value="VEG75451.1"/>
    <property type="molecule type" value="Genomic_DNA"/>
</dbReference>
<accession>A0A448KEV9</accession>
<keyword evidence="2" id="KW-1185">Reference proteome</keyword>
<evidence type="ECO:0000313" key="2">
    <source>
        <dbReference type="Proteomes" id="UP000276899"/>
    </source>
</evidence>
<dbReference type="AlphaFoldDB" id="A0A448KEV9"/>
<protein>
    <submittedName>
        <fullName evidence="1">Protein of uncharacterized function (DUF3186)</fullName>
    </submittedName>
</protein>
<dbReference type="Proteomes" id="UP000276899">
    <property type="component" value="Chromosome"/>
</dbReference>
<sequence length="307" mass="30983">MIDFRYHLVSLISVFLALAVGVVLGAGPLQNSLGTALNDQVAALREERKATQLQLEQTATAVNERDNYITQAAAGFLPGTLEGKTVAIVVLPEAKNEDIEAIQTQIQAAGGSVDGRFALTQEWISTSRAGYRSTYSGQVASALGEPASKDADAILGEGLGKALTSSEAEAATLKSLLTATGQPLMTVESQPSAPASMIVAVGPRPTGGPEAKATATASGSVDPAVWAKSLGGVASAATTVVVGSADGEASLIGVIRSARAQVTTVDSVGQATAAVSTPLALAATDAGTRSHYGFDEGAQAVIPPVAR</sequence>
<dbReference type="RefSeq" id="WP_026427589.1">
    <property type="nucleotide sequence ID" value="NZ_CBCRWE010000068.1"/>
</dbReference>